<proteinExistence type="predicted"/>
<dbReference type="EMBL" id="JAMKFB020000235">
    <property type="protein sequence ID" value="KAL0151600.1"/>
    <property type="molecule type" value="Genomic_DNA"/>
</dbReference>
<protein>
    <submittedName>
        <fullName evidence="1">Uncharacterized protein</fullName>
    </submittedName>
</protein>
<name>A0ABD0MPQ9_CIRMR</name>
<organism evidence="1 2">
    <name type="scientific">Cirrhinus mrigala</name>
    <name type="common">Mrigala</name>
    <dbReference type="NCBI Taxonomy" id="683832"/>
    <lineage>
        <taxon>Eukaryota</taxon>
        <taxon>Metazoa</taxon>
        <taxon>Chordata</taxon>
        <taxon>Craniata</taxon>
        <taxon>Vertebrata</taxon>
        <taxon>Euteleostomi</taxon>
        <taxon>Actinopterygii</taxon>
        <taxon>Neopterygii</taxon>
        <taxon>Teleostei</taxon>
        <taxon>Ostariophysi</taxon>
        <taxon>Cypriniformes</taxon>
        <taxon>Cyprinidae</taxon>
        <taxon>Labeoninae</taxon>
        <taxon>Labeonini</taxon>
        <taxon>Cirrhinus</taxon>
    </lineage>
</organism>
<sequence length="193" mass="21841">MLAANISLNRVTAHLNQVNTMQQLSQGRSLWPPPFPASGSRHRSSSHYISHNPVPGAHFRFRVPPVHFLFVSHFSALRRLFPREVLLVMLSILSVSLSDCLPAANRTVYRVCETLLPAFCRPSLFHWTIPFERRQPRPIAWTLTTPFVLPSPHLSTVVDLSLPITFVSKIKLLQMDPTPPDSSLTASQQQYIE</sequence>
<gene>
    <name evidence="1" type="ORF">M9458_053117</name>
</gene>
<accession>A0ABD0MPQ9</accession>
<keyword evidence="2" id="KW-1185">Reference proteome</keyword>
<evidence type="ECO:0000313" key="1">
    <source>
        <dbReference type="EMBL" id="KAL0151600.1"/>
    </source>
</evidence>
<dbReference type="Proteomes" id="UP001529510">
    <property type="component" value="Unassembled WGS sequence"/>
</dbReference>
<reference evidence="1 2" key="1">
    <citation type="submission" date="2024-05" db="EMBL/GenBank/DDBJ databases">
        <title>Genome sequencing and assembly of Indian major carp, Cirrhinus mrigala (Hamilton, 1822).</title>
        <authorList>
            <person name="Mohindra V."/>
            <person name="Chowdhury L.M."/>
            <person name="Lal K."/>
            <person name="Jena J.K."/>
        </authorList>
    </citation>
    <scope>NUCLEOTIDE SEQUENCE [LARGE SCALE GENOMIC DNA]</scope>
    <source>
        <strain evidence="1">CM1030</strain>
        <tissue evidence="1">Blood</tissue>
    </source>
</reference>
<comment type="caution">
    <text evidence="1">The sequence shown here is derived from an EMBL/GenBank/DDBJ whole genome shotgun (WGS) entry which is preliminary data.</text>
</comment>
<dbReference type="AlphaFoldDB" id="A0ABD0MPQ9"/>
<evidence type="ECO:0000313" key="2">
    <source>
        <dbReference type="Proteomes" id="UP001529510"/>
    </source>
</evidence>